<dbReference type="NCBIfam" id="TIGR03847">
    <property type="entry name" value="conserved hypothetical protein"/>
    <property type="match status" value="1"/>
</dbReference>
<accession>A0A6J7IR62</accession>
<name>A0A6J7IR62_9ZZZZ</name>
<dbReference type="EMBL" id="CAFBMZ010000079">
    <property type="protein sequence ID" value="CAB4932754.1"/>
    <property type="molecule type" value="Genomic_DNA"/>
</dbReference>
<dbReference type="InterPro" id="IPR021441">
    <property type="entry name" value="DUF3090"/>
</dbReference>
<dbReference type="AlphaFoldDB" id="A0A6J7IR62"/>
<gene>
    <name evidence="1" type="ORF">UFOPK3684_01050</name>
</gene>
<dbReference type="Pfam" id="PF11290">
    <property type="entry name" value="DUF3090"/>
    <property type="match status" value="1"/>
</dbReference>
<reference evidence="1" key="1">
    <citation type="submission" date="2020-05" db="EMBL/GenBank/DDBJ databases">
        <authorList>
            <person name="Chiriac C."/>
            <person name="Salcher M."/>
            <person name="Ghai R."/>
            <person name="Kavagutti S V."/>
        </authorList>
    </citation>
    <scope>NUCLEOTIDE SEQUENCE</scope>
</reference>
<protein>
    <submittedName>
        <fullName evidence="1">Unannotated protein</fullName>
    </submittedName>
</protein>
<organism evidence="1">
    <name type="scientific">freshwater metagenome</name>
    <dbReference type="NCBI Taxonomy" id="449393"/>
    <lineage>
        <taxon>unclassified sequences</taxon>
        <taxon>metagenomes</taxon>
        <taxon>ecological metagenomes</taxon>
    </lineage>
</organism>
<proteinExistence type="predicted"/>
<evidence type="ECO:0000313" key="1">
    <source>
        <dbReference type="EMBL" id="CAB4932754.1"/>
    </source>
</evidence>
<sequence>MSFHFESVDRFVAGTIGLPGEREFFIQARRAERVVTVAVEKMQVAALSDRLERLLTDLRRSDLALKVISAAVDNEALDTPIEPEFATGSMSISWDEASSTITVELYEVGSDEESSDSFLKVSLDLAQANAFVKRSKALVSSGRPPCPFCAIPVDPQGHLCPRANGYRR</sequence>